<keyword evidence="6" id="KW-0539">Nucleus</keyword>
<evidence type="ECO:0000313" key="11">
    <source>
        <dbReference type="Proteomes" id="UP000799536"/>
    </source>
</evidence>
<dbReference type="AlphaFoldDB" id="A0A9P4N3C9"/>
<dbReference type="OrthoDB" id="3512845at2759"/>
<evidence type="ECO:0000313" key="10">
    <source>
        <dbReference type="EMBL" id="KAF2205670.1"/>
    </source>
</evidence>
<evidence type="ECO:0000256" key="5">
    <source>
        <dbReference type="ARBA" id="ARBA00023125"/>
    </source>
</evidence>
<keyword evidence="2" id="KW-0479">Metal-binding</keyword>
<protein>
    <submittedName>
        <fullName evidence="10">HIT-like protein</fullName>
    </submittedName>
</protein>
<evidence type="ECO:0000256" key="4">
    <source>
        <dbReference type="ARBA" id="ARBA00022833"/>
    </source>
</evidence>
<comment type="caution">
    <text evidence="10">The sequence shown here is derived from an EMBL/GenBank/DDBJ whole genome shotgun (WGS) entry which is preliminary data.</text>
</comment>
<dbReference type="PANTHER" id="PTHR12486:SF4">
    <property type="entry name" value="APRATAXIN"/>
    <property type="match status" value="1"/>
</dbReference>
<evidence type="ECO:0000259" key="8">
    <source>
        <dbReference type="Pfam" id="PF01230"/>
    </source>
</evidence>
<keyword evidence="3" id="KW-0863">Zinc-finger</keyword>
<reference evidence="10" key="1">
    <citation type="journal article" date="2020" name="Stud. Mycol.">
        <title>101 Dothideomycetes genomes: a test case for predicting lifestyles and emergence of pathogens.</title>
        <authorList>
            <person name="Haridas S."/>
            <person name="Albert R."/>
            <person name="Binder M."/>
            <person name="Bloem J."/>
            <person name="Labutti K."/>
            <person name="Salamov A."/>
            <person name="Andreopoulos B."/>
            <person name="Baker S."/>
            <person name="Barry K."/>
            <person name="Bills G."/>
            <person name="Bluhm B."/>
            <person name="Cannon C."/>
            <person name="Castanera R."/>
            <person name="Culley D."/>
            <person name="Daum C."/>
            <person name="Ezra D."/>
            <person name="Gonzalez J."/>
            <person name="Henrissat B."/>
            <person name="Kuo A."/>
            <person name="Liang C."/>
            <person name="Lipzen A."/>
            <person name="Lutzoni F."/>
            <person name="Magnuson J."/>
            <person name="Mondo S."/>
            <person name="Nolan M."/>
            <person name="Ohm R."/>
            <person name="Pangilinan J."/>
            <person name="Park H.-J."/>
            <person name="Ramirez L."/>
            <person name="Alfaro M."/>
            <person name="Sun H."/>
            <person name="Tritt A."/>
            <person name="Yoshinaga Y."/>
            <person name="Zwiers L.-H."/>
            <person name="Turgeon B."/>
            <person name="Goodwin S."/>
            <person name="Spatafora J."/>
            <person name="Crous P."/>
            <person name="Grigoriev I."/>
        </authorList>
    </citation>
    <scope>NUCLEOTIDE SEQUENCE</scope>
    <source>
        <strain evidence="10">ATCC 74209</strain>
    </source>
</reference>
<dbReference type="GO" id="GO:0005634">
    <property type="term" value="C:nucleus"/>
    <property type="evidence" value="ECO:0007669"/>
    <property type="project" value="UniProtKB-SubCell"/>
</dbReference>
<feature type="domain" description="HIT" evidence="8">
    <location>
        <begin position="75"/>
        <end position="220"/>
    </location>
</feature>
<dbReference type="InterPro" id="IPR011146">
    <property type="entry name" value="HIT-like"/>
</dbReference>
<dbReference type="PANTHER" id="PTHR12486">
    <property type="entry name" value="APRATAXIN-RELATED"/>
    <property type="match status" value="1"/>
</dbReference>
<dbReference type="GO" id="GO:0033699">
    <property type="term" value="F:DNA 5'-adenosine monophosphate hydrolase activity"/>
    <property type="evidence" value="ECO:0007669"/>
    <property type="project" value="TreeGrafter"/>
</dbReference>
<keyword evidence="11" id="KW-1185">Reference proteome</keyword>
<dbReference type="InterPro" id="IPR032566">
    <property type="entry name" value="Znf-C2HE"/>
</dbReference>
<gene>
    <name evidence="10" type="ORF">GQ43DRAFT_385322</name>
</gene>
<sequence>MTSSGIPENPNDAITASEMTSTTIASTQPIQKRPNAFTELMAPKKLKASEPSKMAHKLSTFPGRDGLGAYITHPESSPRVIQYNDSFVLIRDLYPKASIHLLLLPRDPVINQTHPLEAFNLYPEFLAEAKKMVKDDIIPLAAAELRRMYGKESASDREYQDALAERMISPASVAASPHAPTPVPTESSLSKGRDWAKEIRVGVHGHPSMSHLHIHILSREMHSQTMKHYKHYNSFNTPFFVELDDFPLKEGDPRLEPDKHMFIRSDFVCWRCGKRFPREKFKRLKEHVEDEFEVWKRE</sequence>
<evidence type="ECO:0000256" key="6">
    <source>
        <dbReference type="ARBA" id="ARBA00023242"/>
    </source>
</evidence>
<dbReference type="GO" id="GO:0008270">
    <property type="term" value="F:zinc ion binding"/>
    <property type="evidence" value="ECO:0007669"/>
    <property type="project" value="UniProtKB-KW"/>
</dbReference>
<dbReference type="GO" id="GO:0003725">
    <property type="term" value="F:double-stranded RNA binding"/>
    <property type="evidence" value="ECO:0007669"/>
    <property type="project" value="TreeGrafter"/>
</dbReference>
<evidence type="ECO:0000256" key="1">
    <source>
        <dbReference type="ARBA" id="ARBA00004123"/>
    </source>
</evidence>
<dbReference type="Pfam" id="PF01230">
    <property type="entry name" value="HIT"/>
    <property type="match status" value="1"/>
</dbReference>
<feature type="region of interest" description="Disordered" evidence="7">
    <location>
        <begin position="171"/>
        <end position="191"/>
    </location>
</feature>
<dbReference type="GO" id="GO:1990165">
    <property type="term" value="F:single-strand break-containing DNA binding"/>
    <property type="evidence" value="ECO:0007669"/>
    <property type="project" value="TreeGrafter"/>
</dbReference>
<dbReference type="GO" id="GO:0003697">
    <property type="term" value="F:single-stranded DNA binding"/>
    <property type="evidence" value="ECO:0007669"/>
    <property type="project" value="TreeGrafter"/>
</dbReference>
<evidence type="ECO:0000259" key="9">
    <source>
        <dbReference type="Pfam" id="PF16278"/>
    </source>
</evidence>
<evidence type="ECO:0000256" key="7">
    <source>
        <dbReference type="SAM" id="MobiDB-lite"/>
    </source>
</evidence>
<organism evidence="10 11">
    <name type="scientific">Delitschia confertaspora ATCC 74209</name>
    <dbReference type="NCBI Taxonomy" id="1513339"/>
    <lineage>
        <taxon>Eukaryota</taxon>
        <taxon>Fungi</taxon>
        <taxon>Dikarya</taxon>
        <taxon>Ascomycota</taxon>
        <taxon>Pezizomycotina</taxon>
        <taxon>Dothideomycetes</taxon>
        <taxon>Pleosporomycetidae</taxon>
        <taxon>Pleosporales</taxon>
        <taxon>Delitschiaceae</taxon>
        <taxon>Delitschia</taxon>
    </lineage>
</organism>
<dbReference type="InterPro" id="IPR036265">
    <property type="entry name" value="HIT-like_sf"/>
</dbReference>
<proteinExistence type="predicted"/>
<dbReference type="GO" id="GO:0000012">
    <property type="term" value="P:single strand break repair"/>
    <property type="evidence" value="ECO:0007669"/>
    <property type="project" value="TreeGrafter"/>
</dbReference>
<dbReference type="GO" id="GO:0030983">
    <property type="term" value="F:mismatched DNA binding"/>
    <property type="evidence" value="ECO:0007669"/>
    <property type="project" value="TreeGrafter"/>
</dbReference>
<dbReference type="EMBL" id="ML993851">
    <property type="protein sequence ID" value="KAF2205670.1"/>
    <property type="molecule type" value="Genomic_DNA"/>
</dbReference>
<dbReference type="InterPro" id="IPR019808">
    <property type="entry name" value="Histidine_triad_CS"/>
</dbReference>
<dbReference type="SUPFAM" id="SSF54197">
    <property type="entry name" value="HIT-like"/>
    <property type="match status" value="1"/>
</dbReference>
<name>A0A9P4N3C9_9PLEO</name>
<evidence type="ECO:0000256" key="2">
    <source>
        <dbReference type="ARBA" id="ARBA00022723"/>
    </source>
</evidence>
<dbReference type="PROSITE" id="PS00892">
    <property type="entry name" value="HIT_1"/>
    <property type="match status" value="1"/>
</dbReference>
<feature type="domain" description="Aprataxin C2HE/C2H2/C2HC zinc finger" evidence="9">
    <location>
        <begin position="236"/>
        <end position="293"/>
    </location>
</feature>
<keyword evidence="5" id="KW-0238">DNA-binding</keyword>
<evidence type="ECO:0000256" key="3">
    <source>
        <dbReference type="ARBA" id="ARBA00022771"/>
    </source>
</evidence>
<comment type="subcellular location">
    <subcellularLocation>
        <location evidence="1">Nucleus</location>
    </subcellularLocation>
</comment>
<keyword evidence="4" id="KW-0862">Zinc</keyword>
<accession>A0A9P4N3C9</accession>
<dbReference type="Gene3D" id="3.30.428.10">
    <property type="entry name" value="HIT-like"/>
    <property type="match status" value="1"/>
</dbReference>
<dbReference type="Pfam" id="PF16278">
    <property type="entry name" value="zf-C2HE"/>
    <property type="match status" value="1"/>
</dbReference>
<dbReference type="Proteomes" id="UP000799536">
    <property type="component" value="Unassembled WGS sequence"/>
</dbReference>